<gene>
    <name evidence="2" type="ORF">IW261DRAFT_1424759</name>
</gene>
<comment type="caution">
    <text evidence="2">The sequence shown here is derived from an EMBL/GenBank/DDBJ whole genome shotgun (WGS) entry which is preliminary data.</text>
</comment>
<dbReference type="AlphaFoldDB" id="A0AA39UAV2"/>
<dbReference type="EMBL" id="JAUEPR010000045">
    <property type="protein sequence ID" value="KAK0471960.1"/>
    <property type="molecule type" value="Genomic_DNA"/>
</dbReference>
<sequence length="241" mass="27075">MSRKEQGSKKKLRNFDGIPMVETEKSKHSRRIADHRHHKAAILEPDSLTKIISDGRRCRQGSDVHGIHTSSDVLVPSFARHQYVMVAQQPMSSMVPTWLAYESAMKNLQKSLSKKVKPRPWTPHIRGTHLKNNLPPQRRYALACWTSIHRVQAKVVEGESETKAALRWGNARPRLRSDGKWRRPSLNEGEDNEMDVTEDGDLVIDDQGGSVLVAKFVRGSNSVIGAIMVSLDMVVVGQWGG</sequence>
<evidence type="ECO:0000313" key="3">
    <source>
        <dbReference type="Proteomes" id="UP001175227"/>
    </source>
</evidence>
<protein>
    <submittedName>
        <fullName evidence="2">Uncharacterized protein</fullName>
    </submittedName>
</protein>
<reference evidence="2" key="1">
    <citation type="submission" date="2023-06" db="EMBL/GenBank/DDBJ databases">
        <authorList>
            <consortium name="Lawrence Berkeley National Laboratory"/>
            <person name="Ahrendt S."/>
            <person name="Sahu N."/>
            <person name="Indic B."/>
            <person name="Wong-Bajracharya J."/>
            <person name="Merenyi Z."/>
            <person name="Ke H.-M."/>
            <person name="Monk M."/>
            <person name="Kocsube S."/>
            <person name="Drula E."/>
            <person name="Lipzen A."/>
            <person name="Balint B."/>
            <person name="Henrissat B."/>
            <person name="Andreopoulos B."/>
            <person name="Martin F.M."/>
            <person name="Harder C.B."/>
            <person name="Rigling D."/>
            <person name="Ford K.L."/>
            <person name="Foster G.D."/>
            <person name="Pangilinan J."/>
            <person name="Papanicolaou A."/>
            <person name="Barry K."/>
            <person name="LaButti K."/>
            <person name="Viragh M."/>
            <person name="Koriabine M."/>
            <person name="Yan M."/>
            <person name="Riley R."/>
            <person name="Champramary S."/>
            <person name="Plett K.L."/>
            <person name="Tsai I.J."/>
            <person name="Slot J."/>
            <person name="Sipos G."/>
            <person name="Plett J."/>
            <person name="Nagy L.G."/>
            <person name="Grigoriev I.V."/>
        </authorList>
    </citation>
    <scope>NUCLEOTIDE SEQUENCE</scope>
    <source>
        <strain evidence="2">ICMP 16352</strain>
    </source>
</reference>
<proteinExistence type="predicted"/>
<evidence type="ECO:0000313" key="2">
    <source>
        <dbReference type="EMBL" id="KAK0471960.1"/>
    </source>
</evidence>
<evidence type="ECO:0000256" key="1">
    <source>
        <dbReference type="SAM" id="MobiDB-lite"/>
    </source>
</evidence>
<keyword evidence="3" id="KW-1185">Reference proteome</keyword>
<dbReference type="Proteomes" id="UP001175227">
    <property type="component" value="Unassembled WGS sequence"/>
</dbReference>
<feature type="region of interest" description="Disordered" evidence="1">
    <location>
        <begin position="113"/>
        <end position="132"/>
    </location>
</feature>
<accession>A0AA39UAV2</accession>
<organism evidence="2 3">
    <name type="scientific">Armillaria novae-zelandiae</name>
    <dbReference type="NCBI Taxonomy" id="153914"/>
    <lineage>
        <taxon>Eukaryota</taxon>
        <taxon>Fungi</taxon>
        <taxon>Dikarya</taxon>
        <taxon>Basidiomycota</taxon>
        <taxon>Agaricomycotina</taxon>
        <taxon>Agaricomycetes</taxon>
        <taxon>Agaricomycetidae</taxon>
        <taxon>Agaricales</taxon>
        <taxon>Marasmiineae</taxon>
        <taxon>Physalacriaceae</taxon>
        <taxon>Armillaria</taxon>
    </lineage>
</organism>
<name>A0AA39UAV2_9AGAR</name>